<feature type="region of interest" description="Disordered" evidence="1">
    <location>
        <begin position="16"/>
        <end position="36"/>
    </location>
</feature>
<evidence type="ECO:0000256" key="1">
    <source>
        <dbReference type="SAM" id="MobiDB-lite"/>
    </source>
</evidence>
<name>A0A9P7N3I3_9HYPO</name>
<sequence length="81" mass="9033">MTGPAISVNSFAADFRPNDLEQNHSASDAQGTNERLSGELIPEQLFRLLVWSDSSFEHESLNILVPGVQDIFEVEDTDLRD</sequence>
<comment type="caution">
    <text evidence="2">The sequence shown here is derived from an EMBL/GenBank/DDBJ whole genome shotgun (WGS) entry which is preliminary data.</text>
</comment>
<accession>A0A9P7N3I3</accession>
<organism evidence="2 3">
    <name type="scientific">Claviceps pusilla</name>
    <dbReference type="NCBI Taxonomy" id="123648"/>
    <lineage>
        <taxon>Eukaryota</taxon>
        <taxon>Fungi</taxon>
        <taxon>Dikarya</taxon>
        <taxon>Ascomycota</taxon>
        <taxon>Pezizomycotina</taxon>
        <taxon>Sordariomycetes</taxon>
        <taxon>Hypocreomycetidae</taxon>
        <taxon>Hypocreales</taxon>
        <taxon>Clavicipitaceae</taxon>
        <taxon>Claviceps</taxon>
    </lineage>
</organism>
<dbReference type="AlphaFoldDB" id="A0A9P7N3I3"/>
<proteinExistence type="predicted"/>
<gene>
    <name evidence="2" type="ORF">E4U43_004967</name>
</gene>
<feature type="compositionally biased region" description="Polar residues" evidence="1">
    <location>
        <begin position="23"/>
        <end position="35"/>
    </location>
</feature>
<reference evidence="2" key="1">
    <citation type="journal article" date="2020" name="bioRxiv">
        <title>Whole genome comparisons of ergot fungi reveals the divergence and evolution of species within the genus Claviceps are the result of varying mechanisms driving genome evolution and host range expansion.</title>
        <authorList>
            <person name="Wyka S.A."/>
            <person name="Mondo S.J."/>
            <person name="Liu M."/>
            <person name="Dettman J."/>
            <person name="Nalam V."/>
            <person name="Broders K.D."/>
        </authorList>
    </citation>
    <scope>NUCLEOTIDE SEQUENCE</scope>
    <source>
        <strain evidence="2">CCC 602</strain>
    </source>
</reference>
<keyword evidence="3" id="KW-1185">Reference proteome</keyword>
<dbReference type="EMBL" id="SRPW01003231">
    <property type="protein sequence ID" value="KAG5987736.1"/>
    <property type="molecule type" value="Genomic_DNA"/>
</dbReference>
<evidence type="ECO:0000313" key="2">
    <source>
        <dbReference type="EMBL" id="KAG5987736.1"/>
    </source>
</evidence>
<dbReference type="Proteomes" id="UP000748025">
    <property type="component" value="Unassembled WGS sequence"/>
</dbReference>
<protein>
    <submittedName>
        <fullName evidence="2">Uncharacterized protein</fullName>
    </submittedName>
</protein>
<feature type="non-terminal residue" evidence="2">
    <location>
        <position position="81"/>
    </location>
</feature>
<evidence type="ECO:0000313" key="3">
    <source>
        <dbReference type="Proteomes" id="UP000748025"/>
    </source>
</evidence>